<comment type="caution">
    <text evidence="1">The sequence shown here is derived from an EMBL/GenBank/DDBJ whole genome shotgun (WGS) entry which is preliminary data.</text>
</comment>
<proteinExistence type="predicted"/>
<dbReference type="InterPro" id="IPR006748">
    <property type="entry name" value="NH2Glyco/OHUrea_AB-resist_kin"/>
</dbReference>
<dbReference type="InterPro" id="IPR011009">
    <property type="entry name" value="Kinase-like_dom_sf"/>
</dbReference>
<dbReference type="GO" id="GO:0019748">
    <property type="term" value="P:secondary metabolic process"/>
    <property type="evidence" value="ECO:0007669"/>
    <property type="project" value="InterPro"/>
</dbReference>
<evidence type="ECO:0000313" key="2">
    <source>
        <dbReference type="Proteomes" id="UP001143480"/>
    </source>
</evidence>
<dbReference type="EMBL" id="BSFP01000045">
    <property type="protein sequence ID" value="GLL04483.1"/>
    <property type="molecule type" value="Genomic_DNA"/>
</dbReference>
<organism evidence="1 2">
    <name type="scientific">Dactylosporangium matsuzakiense</name>
    <dbReference type="NCBI Taxonomy" id="53360"/>
    <lineage>
        <taxon>Bacteria</taxon>
        <taxon>Bacillati</taxon>
        <taxon>Actinomycetota</taxon>
        <taxon>Actinomycetes</taxon>
        <taxon>Micromonosporales</taxon>
        <taxon>Micromonosporaceae</taxon>
        <taxon>Dactylosporangium</taxon>
    </lineage>
</organism>
<dbReference type="AlphaFoldDB" id="A0A9W6NPM8"/>
<keyword evidence="2" id="KW-1185">Reference proteome</keyword>
<dbReference type="SUPFAM" id="SSF56112">
    <property type="entry name" value="Protein kinase-like (PK-like)"/>
    <property type="match status" value="1"/>
</dbReference>
<dbReference type="Gene3D" id="3.90.1200.10">
    <property type="match status" value="1"/>
</dbReference>
<name>A0A9W6NPM8_9ACTN</name>
<accession>A0A9W6NPM8</accession>
<dbReference type="Pfam" id="PF04655">
    <property type="entry name" value="APH_6_hur"/>
    <property type="match status" value="1"/>
</dbReference>
<dbReference type="Proteomes" id="UP001143480">
    <property type="component" value="Unassembled WGS sequence"/>
</dbReference>
<reference evidence="1" key="2">
    <citation type="submission" date="2023-01" db="EMBL/GenBank/DDBJ databases">
        <authorList>
            <person name="Sun Q."/>
            <person name="Evtushenko L."/>
        </authorList>
    </citation>
    <scope>NUCLEOTIDE SEQUENCE</scope>
    <source>
        <strain evidence="1">VKM Ac-1321</strain>
    </source>
</reference>
<sequence>MIPPTLRRHVTSVWGEAGARWLATLPETLHGLAADWDLTVGEPFDLTYHYVTAVTTADGTPAVLKLGVPEADALTEESRALTAFAGRGAVHLQRSDLTRGALLIERAVPGVRARDVPDAEATAAVAAVMRELHRPGDALPDVALQAGAFDRYLARFPVSGPLPTELVVTAAGLMRELCASAPATVLLHGDLHHDNLLSAARAPWLAIDPHGASGDPGYEIGSWLFNPEPDDRDPALLALVPGRLEQLADLIGQPLERLVAWGFVKAVLSDVWSAENWSPGDTWSPASRALDVARLLWPQVSRSA</sequence>
<reference evidence="1" key="1">
    <citation type="journal article" date="2014" name="Int. J. Syst. Evol. Microbiol.">
        <title>Complete genome sequence of Corynebacterium casei LMG S-19264T (=DSM 44701T), isolated from a smear-ripened cheese.</title>
        <authorList>
            <consortium name="US DOE Joint Genome Institute (JGI-PGF)"/>
            <person name="Walter F."/>
            <person name="Albersmeier A."/>
            <person name="Kalinowski J."/>
            <person name="Ruckert C."/>
        </authorList>
    </citation>
    <scope>NUCLEOTIDE SEQUENCE</scope>
    <source>
        <strain evidence="1">VKM Ac-1321</strain>
    </source>
</reference>
<evidence type="ECO:0000313" key="1">
    <source>
        <dbReference type="EMBL" id="GLL04483.1"/>
    </source>
</evidence>
<gene>
    <name evidence="1" type="ORF">GCM10017581_062300</name>
</gene>
<dbReference type="GO" id="GO:0016773">
    <property type="term" value="F:phosphotransferase activity, alcohol group as acceptor"/>
    <property type="evidence" value="ECO:0007669"/>
    <property type="project" value="InterPro"/>
</dbReference>
<protein>
    <submittedName>
        <fullName evidence="1">Hydroxyurea phosphotransferase</fullName>
    </submittedName>
</protein>